<accession>A0A8J4DSJ4</accession>
<dbReference type="RefSeq" id="WP_203902761.1">
    <property type="nucleotide sequence ID" value="NZ_BOPF01000025.1"/>
</dbReference>
<reference evidence="2" key="1">
    <citation type="submission" date="2021-01" db="EMBL/GenBank/DDBJ databases">
        <title>Whole genome shotgun sequence of Virgisporangium aliadipatigenens NBRC 105644.</title>
        <authorList>
            <person name="Komaki H."/>
            <person name="Tamura T."/>
        </authorList>
    </citation>
    <scope>NUCLEOTIDE SEQUENCE</scope>
    <source>
        <strain evidence="2">NBRC 105644</strain>
    </source>
</reference>
<keyword evidence="1" id="KW-0472">Membrane</keyword>
<dbReference type="Proteomes" id="UP000619260">
    <property type="component" value="Unassembled WGS sequence"/>
</dbReference>
<evidence type="ECO:0000313" key="3">
    <source>
        <dbReference type="Proteomes" id="UP000619260"/>
    </source>
</evidence>
<feature type="transmembrane region" description="Helical" evidence="1">
    <location>
        <begin position="95"/>
        <end position="115"/>
    </location>
</feature>
<proteinExistence type="predicted"/>
<dbReference type="AlphaFoldDB" id="A0A8J4DSJ4"/>
<evidence type="ECO:0000256" key="1">
    <source>
        <dbReference type="SAM" id="Phobius"/>
    </source>
</evidence>
<dbReference type="EMBL" id="BOPF01000025">
    <property type="protein sequence ID" value="GIJ49300.1"/>
    <property type="molecule type" value="Genomic_DNA"/>
</dbReference>
<name>A0A8J4DSJ4_9ACTN</name>
<keyword evidence="1" id="KW-1133">Transmembrane helix</keyword>
<comment type="caution">
    <text evidence="2">The sequence shown here is derived from an EMBL/GenBank/DDBJ whole genome shotgun (WGS) entry which is preliminary data.</text>
</comment>
<organism evidence="2 3">
    <name type="scientific">Virgisporangium aliadipatigenens</name>
    <dbReference type="NCBI Taxonomy" id="741659"/>
    <lineage>
        <taxon>Bacteria</taxon>
        <taxon>Bacillati</taxon>
        <taxon>Actinomycetota</taxon>
        <taxon>Actinomycetes</taxon>
        <taxon>Micromonosporales</taxon>
        <taxon>Micromonosporaceae</taxon>
        <taxon>Virgisporangium</taxon>
    </lineage>
</organism>
<feature type="transmembrane region" description="Helical" evidence="1">
    <location>
        <begin position="127"/>
        <end position="155"/>
    </location>
</feature>
<keyword evidence="3" id="KW-1185">Reference proteome</keyword>
<sequence length="357" mass="39776">MRCPQCRRPLRRRQDIAARRCAVCGRRWALDRRDPPYRLSPRRLRETARRLSHDGLLRFTTEQLFYALQPPSAPSRVTPRRPPPRPSVARNLRHLGWVLAGAAALVPLGLLTRRLNDAGHEAAGLTLAIALVIGLYACAGLLVVGLGHTAAAFLWRRHRLPPYAPGGDRSHARAIRRLRRHVVWFARVNGGLPGLCDRPPRPEWAVPPVLAVACPSRAVRACLYANGVPVEVVDRPGDAPQGIPVAQLHDLAASTRVAAHRHGWPDLTPAAGPWLRWYRRRTPPERLRLALRDLPDLPHHVREPLDAGWYAPVDALPPAVLIRLVERHRRAVAARDPDHRAAQDLGFLDHPGANVEA</sequence>
<evidence type="ECO:0000313" key="2">
    <source>
        <dbReference type="EMBL" id="GIJ49300.1"/>
    </source>
</evidence>
<protein>
    <submittedName>
        <fullName evidence="2">Uncharacterized protein</fullName>
    </submittedName>
</protein>
<gene>
    <name evidence="2" type="ORF">Val02_61860</name>
</gene>
<keyword evidence="1" id="KW-0812">Transmembrane</keyword>